<evidence type="ECO:0000313" key="5">
    <source>
        <dbReference type="Proteomes" id="UP001161422"/>
    </source>
</evidence>
<dbReference type="SUPFAM" id="SSF50475">
    <property type="entry name" value="FMN-binding split barrel"/>
    <property type="match status" value="1"/>
</dbReference>
<dbReference type="EMBL" id="BSNC01000004">
    <property type="protein sequence ID" value="GLP96411.1"/>
    <property type="molecule type" value="Genomic_DNA"/>
</dbReference>
<dbReference type="PANTHER" id="PTHR30466:SF11">
    <property type="entry name" value="FLAVIN-DEPENDENT MONOOXYGENASE, REDUCTASE SUBUNIT HSAB"/>
    <property type="match status" value="1"/>
</dbReference>
<dbReference type="InterPro" id="IPR012349">
    <property type="entry name" value="Split_barrel_FMN-bd"/>
</dbReference>
<evidence type="ECO:0000256" key="1">
    <source>
        <dbReference type="ARBA" id="ARBA00008898"/>
    </source>
</evidence>
<keyword evidence="5" id="KW-1185">Reference proteome</keyword>
<evidence type="ECO:0000256" key="2">
    <source>
        <dbReference type="ARBA" id="ARBA00023002"/>
    </source>
</evidence>
<dbReference type="Gene3D" id="2.30.110.10">
    <property type="entry name" value="Electron Transport, Fmn-binding Protein, Chain A"/>
    <property type="match status" value="1"/>
</dbReference>
<proteinExistence type="inferred from homology"/>
<sequence>MSQSKDFDPQQFRHSLGKFATGVTIITTKAADGELIGMTASSFNSVSLDPPMVLWSIDRRALSLQAFTENEHFAVHVLGESQSEQSNLFARQGADKFGQVATSEGIGGVPLFEEYCARFQCRLVHQYEGGDHVIMVGQVLAFDTTDENPLIFHGGQYRQLAATA</sequence>
<dbReference type="AlphaFoldDB" id="A0AA37RWA0"/>
<name>A0AA37RWA0_9GAMM</name>
<dbReference type="Pfam" id="PF01613">
    <property type="entry name" value="Flavin_Reduct"/>
    <property type="match status" value="1"/>
</dbReference>
<evidence type="ECO:0000313" key="4">
    <source>
        <dbReference type="EMBL" id="GLP96411.1"/>
    </source>
</evidence>
<dbReference type="GO" id="GO:0042602">
    <property type="term" value="F:riboflavin reductase (NADPH) activity"/>
    <property type="evidence" value="ECO:0007669"/>
    <property type="project" value="TreeGrafter"/>
</dbReference>
<dbReference type="InterPro" id="IPR002563">
    <property type="entry name" value="Flavin_Rdtase-like_dom"/>
</dbReference>
<comment type="caution">
    <text evidence="4">The sequence shown here is derived from an EMBL/GenBank/DDBJ whole genome shotgun (WGS) entry which is preliminary data.</text>
</comment>
<gene>
    <name evidence="4" type="primary">ntaB</name>
    <name evidence="4" type="ORF">GCM10007895_17170</name>
</gene>
<feature type="domain" description="Flavin reductase like" evidence="3">
    <location>
        <begin position="16"/>
        <end position="159"/>
    </location>
</feature>
<dbReference type="PANTHER" id="PTHR30466">
    <property type="entry name" value="FLAVIN REDUCTASE"/>
    <property type="match status" value="1"/>
</dbReference>
<dbReference type="InterPro" id="IPR050268">
    <property type="entry name" value="NADH-dep_flavin_reductase"/>
</dbReference>
<comment type="similarity">
    <text evidence="1">Belongs to the non-flavoprotein flavin reductase family.</text>
</comment>
<protein>
    <submittedName>
        <fullName evidence="4">Flavin reductase</fullName>
    </submittedName>
</protein>
<dbReference type="SMART" id="SM00903">
    <property type="entry name" value="Flavin_Reduct"/>
    <property type="match status" value="1"/>
</dbReference>
<reference evidence="4" key="2">
    <citation type="submission" date="2023-01" db="EMBL/GenBank/DDBJ databases">
        <title>Draft genome sequence of Paraferrimonas sedimenticola strain NBRC 101628.</title>
        <authorList>
            <person name="Sun Q."/>
            <person name="Mori K."/>
        </authorList>
    </citation>
    <scope>NUCLEOTIDE SEQUENCE</scope>
    <source>
        <strain evidence="4">NBRC 101628</strain>
    </source>
</reference>
<dbReference type="Proteomes" id="UP001161422">
    <property type="component" value="Unassembled WGS sequence"/>
</dbReference>
<organism evidence="4 5">
    <name type="scientific">Paraferrimonas sedimenticola</name>
    <dbReference type="NCBI Taxonomy" id="375674"/>
    <lineage>
        <taxon>Bacteria</taxon>
        <taxon>Pseudomonadati</taxon>
        <taxon>Pseudomonadota</taxon>
        <taxon>Gammaproteobacteria</taxon>
        <taxon>Alteromonadales</taxon>
        <taxon>Ferrimonadaceae</taxon>
        <taxon>Paraferrimonas</taxon>
    </lineage>
</organism>
<reference evidence="4" key="1">
    <citation type="journal article" date="2014" name="Int. J. Syst. Evol. Microbiol.">
        <title>Complete genome sequence of Corynebacterium casei LMG S-19264T (=DSM 44701T), isolated from a smear-ripened cheese.</title>
        <authorList>
            <consortium name="US DOE Joint Genome Institute (JGI-PGF)"/>
            <person name="Walter F."/>
            <person name="Albersmeier A."/>
            <person name="Kalinowski J."/>
            <person name="Ruckert C."/>
        </authorList>
    </citation>
    <scope>NUCLEOTIDE SEQUENCE</scope>
    <source>
        <strain evidence="4">NBRC 101628</strain>
    </source>
</reference>
<dbReference type="GO" id="GO:0010181">
    <property type="term" value="F:FMN binding"/>
    <property type="evidence" value="ECO:0007669"/>
    <property type="project" value="InterPro"/>
</dbReference>
<evidence type="ECO:0000259" key="3">
    <source>
        <dbReference type="SMART" id="SM00903"/>
    </source>
</evidence>
<accession>A0AA37RWA0</accession>
<dbReference type="RefSeq" id="WP_095505156.1">
    <property type="nucleotide sequence ID" value="NZ_BSNC01000004.1"/>
</dbReference>
<keyword evidence="2" id="KW-0560">Oxidoreductase</keyword>